<reference evidence="1 2" key="1">
    <citation type="journal article" date="2013" name="Nat. Commun.">
        <title>Genome analysis reveals insights into physiology and longevity of the Brandt's bat Myotis brandtii.</title>
        <authorList>
            <person name="Seim I."/>
            <person name="Fang X."/>
            <person name="Xiong Z."/>
            <person name="Lobanov A.V."/>
            <person name="Huang Z."/>
            <person name="Ma S."/>
            <person name="Feng Y."/>
            <person name="Turanov A.A."/>
            <person name="Zhu Y."/>
            <person name="Lenz T.L."/>
            <person name="Gerashchenko M.V."/>
            <person name="Fan D."/>
            <person name="Hee Yim S."/>
            <person name="Yao X."/>
            <person name="Jordan D."/>
            <person name="Xiong Y."/>
            <person name="Ma Y."/>
            <person name="Lyapunov A.N."/>
            <person name="Chen G."/>
            <person name="Kulakova O.I."/>
            <person name="Sun Y."/>
            <person name="Lee S.G."/>
            <person name="Bronson R.T."/>
            <person name="Moskalev A.A."/>
            <person name="Sunyaev S.R."/>
            <person name="Zhang G."/>
            <person name="Krogh A."/>
            <person name="Wang J."/>
            <person name="Gladyshev V.N."/>
        </authorList>
    </citation>
    <scope>NUCLEOTIDE SEQUENCE [LARGE SCALE GENOMIC DNA]</scope>
</reference>
<protein>
    <submittedName>
        <fullName evidence="1">Uncharacterized protein</fullName>
    </submittedName>
</protein>
<sequence>MVPSVQGLWSQLDCELLLWAFQPLPTPSQPLAGTVGLPWKASAGVAQWTEYTNRASQAWRQVRASRVWEEAVLSPPRGPGFTDWHAAWHRKRLNAPQEDLRLGALAYHLPVLPLVPPGPRPTSLGRPSDTPVPALAVHDGDCPMFTSTSIASGAEKVLDIHQLN</sequence>
<dbReference type="EMBL" id="KE163510">
    <property type="protein sequence ID" value="EPQ12394.1"/>
    <property type="molecule type" value="Genomic_DNA"/>
</dbReference>
<name>S7N5L8_MYOBR</name>
<accession>S7N5L8</accession>
<organism evidence="1 2">
    <name type="scientific">Myotis brandtii</name>
    <name type="common">Brandt's bat</name>
    <dbReference type="NCBI Taxonomy" id="109478"/>
    <lineage>
        <taxon>Eukaryota</taxon>
        <taxon>Metazoa</taxon>
        <taxon>Chordata</taxon>
        <taxon>Craniata</taxon>
        <taxon>Vertebrata</taxon>
        <taxon>Euteleostomi</taxon>
        <taxon>Mammalia</taxon>
        <taxon>Eutheria</taxon>
        <taxon>Laurasiatheria</taxon>
        <taxon>Chiroptera</taxon>
        <taxon>Yangochiroptera</taxon>
        <taxon>Vespertilionidae</taxon>
        <taxon>Myotis</taxon>
    </lineage>
</organism>
<evidence type="ECO:0000313" key="1">
    <source>
        <dbReference type="EMBL" id="EPQ12394.1"/>
    </source>
</evidence>
<dbReference type="AlphaFoldDB" id="S7N5L8"/>
<gene>
    <name evidence="1" type="ORF">D623_10016946</name>
</gene>
<evidence type="ECO:0000313" key="2">
    <source>
        <dbReference type="Proteomes" id="UP000052978"/>
    </source>
</evidence>
<proteinExistence type="predicted"/>
<keyword evidence="2" id="KW-1185">Reference proteome</keyword>
<dbReference type="Proteomes" id="UP000052978">
    <property type="component" value="Unassembled WGS sequence"/>
</dbReference>